<dbReference type="Gene3D" id="3.40.50.300">
    <property type="entry name" value="P-loop containing nucleotide triphosphate hydrolases"/>
    <property type="match status" value="2"/>
</dbReference>
<evidence type="ECO:0000256" key="10">
    <source>
        <dbReference type="SAM" id="Phobius"/>
    </source>
</evidence>
<feature type="transmembrane region" description="Helical" evidence="10">
    <location>
        <begin position="787"/>
        <end position="807"/>
    </location>
</feature>
<feature type="domain" description="ABC transmembrane type-1" evidence="12">
    <location>
        <begin position="21"/>
        <end position="301"/>
    </location>
</feature>
<comment type="caution">
    <text evidence="13">The sequence shown here is derived from an EMBL/GenBank/DDBJ whole genome shotgun (WGS) entry which is preliminary data.</text>
</comment>
<dbReference type="GO" id="GO:0015421">
    <property type="term" value="F:ABC-type oligopeptide transporter activity"/>
    <property type="evidence" value="ECO:0007669"/>
    <property type="project" value="TreeGrafter"/>
</dbReference>
<keyword evidence="5" id="KW-0547">Nucleotide-binding</keyword>
<name>A0A7W9KBU1_9PSEU</name>
<organism evidence="13 14">
    <name type="scientific">Kutzneria kofuensis</name>
    <dbReference type="NCBI Taxonomy" id="103725"/>
    <lineage>
        <taxon>Bacteria</taxon>
        <taxon>Bacillati</taxon>
        <taxon>Actinomycetota</taxon>
        <taxon>Actinomycetes</taxon>
        <taxon>Pseudonocardiales</taxon>
        <taxon>Pseudonocardiaceae</taxon>
        <taxon>Kutzneria</taxon>
    </lineage>
</organism>
<feature type="transmembrane region" description="Helical" evidence="10">
    <location>
        <begin position="58"/>
        <end position="76"/>
    </location>
</feature>
<dbReference type="FunFam" id="3.40.50.300:FF:000299">
    <property type="entry name" value="ABC transporter ATP-binding protein/permease"/>
    <property type="match status" value="2"/>
</dbReference>
<dbReference type="InterPro" id="IPR003439">
    <property type="entry name" value="ABC_transporter-like_ATP-bd"/>
</dbReference>
<feature type="transmembrane region" description="Helical" evidence="10">
    <location>
        <begin position="157"/>
        <end position="174"/>
    </location>
</feature>
<feature type="transmembrane region" description="Helical" evidence="10">
    <location>
        <begin position="130"/>
        <end position="151"/>
    </location>
</feature>
<feature type="transmembrane region" description="Helical" evidence="10">
    <location>
        <begin position="902"/>
        <end position="923"/>
    </location>
</feature>
<comment type="similarity">
    <text evidence="9">Belongs to the ABC transporter superfamily. Lipid exporter (TC 3.A.1.106) family.</text>
</comment>
<dbReference type="Proteomes" id="UP000585638">
    <property type="component" value="Unassembled WGS sequence"/>
</dbReference>
<comment type="subcellular location">
    <subcellularLocation>
        <location evidence="1">Cell membrane</location>
        <topology evidence="1">Multi-pass membrane protein</topology>
    </subcellularLocation>
</comment>
<keyword evidence="6 13" id="KW-0067">ATP-binding</keyword>
<proteinExistence type="inferred from homology"/>
<dbReference type="EMBL" id="JACHIR010000001">
    <property type="protein sequence ID" value="MBB5889738.1"/>
    <property type="molecule type" value="Genomic_DNA"/>
</dbReference>
<evidence type="ECO:0000256" key="3">
    <source>
        <dbReference type="ARBA" id="ARBA00022475"/>
    </source>
</evidence>
<dbReference type="PANTHER" id="PTHR43394:SF1">
    <property type="entry name" value="ATP-BINDING CASSETTE SUB-FAMILY B MEMBER 10, MITOCHONDRIAL"/>
    <property type="match status" value="1"/>
</dbReference>
<dbReference type="CDD" id="cd18546">
    <property type="entry name" value="ABC_6TM_Rv0194_D2_like"/>
    <property type="match status" value="1"/>
</dbReference>
<evidence type="ECO:0000259" key="12">
    <source>
        <dbReference type="PROSITE" id="PS50929"/>
    </source>
</evidence>
<feature type="transmembrane region" description="Helical" evidence="10">
    <location>
        <begin position="682"/>
        <end position="706"/>
    </location>
</feature>
<feature type="domain" description="ABC transmembrane type-1" evidence="12">
    <location>
        <begin position="647"/>
        <end position="928"/>
    </location>
</feature>
<keyword evidence="14" id="KW-1185">Reference proteome</keyword>
<dbReference type="Gene3D" id="1.20.1560.10">
    <property type="entry name" value="ABC transporter type 1, transmembrane domain"/>
    <property type="match status" value="2"/>
</dbReference>
<gene>
    <name evidence="13" type="ORF">BJ998_000934</name>
</gene>
<evidence type="ECO:0000256" key="9">
    <source>
        <dbReference type="ARBA" id="ARBA00061644"/>
    </source>
</evidence>
<evidence type="ECO:0000256" key="6">
    <source>
        <dbReference type="ARBA" id="ARBA00022840"/>
    </source>
</evidence>
<dbReference type="AlphaFoldDB" id="A0A7W9KBU1"/>
<dbReference type="PROSITE" id="PS50893">
    <property type="entry name" value="ABC_TRANSPORTER_2"/>
    <property type="match status" value="2"/>
</dbReference>
<dbReference type="Pfam" id="PF00664">
    <property type="entry name" value="ABC_membrane"/>
    <property type="match status" value="2"/>
</dbReference>
<evidence type="ECO:0000313" key="13">
    <source>
        <dbReference type="EMBL" id="MBB5889738.1"/>
    </source>
</evidence>
<dbReference type="CDD" id="cd18543">
    <property type="entry name" value="ABC_6TM_Rv0194_D1_like"/>
    <property type="match status" value="1"/>
</dbReference>
<feature type="transmembrane region" description="Helical" evidence="10">
    <location>
        <begin position="278"/>
        <end position="298"/>
    </location>
</feature>
<dbReference type="InterPro" id="IPR036640">
    <property type="entry name" value="ABC1_TM_sf"/>
</dbReference>
<accession>A0A7W9KBU1</accession>
<dbReference type="GO" id="GO:0016887">
    <property type="term" value="F:ATP hydrolysis activity"/>
    <property type="evidence" value="ECO:0007669"/>
    <property type="project" value="InterPro"/>
</dbReference>
<evidence type="ECO:0000256" key="5">
    <source>
        <dbReference type="ARBA" id="ARBA00022741"/>
    </source>
</evidence>
<dbReference type="PANTHER" id="PTHR43394">
    <property type="entry name" value="ATP-DEPENDENT PERMEASE MDL1, MITOCHONDRIAL"/>
    <property type="match status" value="1"/>
</dbReference>
<dbReference type="RefSeq" id="WP_184858772.1">
    <property type="nucleotide sequence ID" value="NZ_JACHIR010000001.1"/>
</dbReference>
<evidence type="ECO:0000256" key="1">
    <source>
        <dbReference type="ARBA" id="ARBA00004651"/>
    </source>
</evidence>
<dbReference type="SUPFAM" id="SSF52540">
    <property type="entry name" value="P-loop containing nucleoside triphosphate hydrolases"/>
    <property type="match status" value="2"/>
</dbReference>
<dbReference type="PROSITE" id="PS50929">
    <property type="entry name" value="ABC_TM1F"/>
    <property type="match status" value="2"/>
</dbReference>
<dbReference type="PROSITE" id="PS00211">
    <property type="entry name" value="ABC_TRANSPORTER_1"/>
    <property type="match status" value="1"/>
</dbReference>
<dbReference type="InterPro" id="IPR039421">
    <property type="entry name" value="Type_1_exporter"/>
</dbReference>
<evidence type="ECO:0000313" key="14">
    <source>
        <dbReference type="Proteomes" id="UP000585638"/>
    </source>
</evidence>
<feature type="transmembrane region" description="Helical" evidence="10">
    <location>
        <begin position="245"/>
        <end position="266"/>
    </location>
</feature>
<sequence>MTDNWIRRLLPFLKIQRRSMVLTFAAALAGAGLAAVTPLLERHIVDDVILTHRSALLPWLGALVGVGVLTFVASRIRRYRAAKVVLEVQYQIRNAVHEQLQRLDIGSHQAMPTGQLVSRISTDAGVMVRVLSYLPALSSNVLLIVVSLVVMIVLSPLLALISALVVPALVIVVYRMRRQVRPATWDSQQRSAEVTQTVTQTVSGIRVVKAFGQEDHELDRFVEASQKLYGARIRSVRLIARYQPLLQAIPAIGQVLLLALGGWLALHGNITVGTFLAFATYLAQVIGPAQMFAAMISATQRAGISARRIFDLLDSVPAVTDKPEAEPLPPVRGDIAITDAKFGYLSSEPVLDGFTLRVSPGETVALVGTSGSGKSTVAMLLARFHDVQAGSIKIDGLDVRDVTVDSLRSQVGMVFEESFLFSDTVRANIGYGRPDATDEEIEAAARAAEAHEFISALPQGYQTQVGERGLTLSGGQRQRIALARALLTDPRILVLDDATSAVDARIEEGIHATLRRVMVDRTTLLIAHRRSTLHLASRIVVVDKGRVVAQGSHEELMAASPLYRGLLAGTDEDIDVEVTEGVTSAAWQAESGKRKQLAIMETPSEMAAGLAALPPAKDRAEIDTAGDDEPRFSFRRFVWRHRTALGLGLFLVLLDAVATAAGPYFSREGIDNGVLSGSGGALLLSAGIFLAVVLGDLAVSVAMTLVNGRTGERLLMALKVRVFKRLLRLPVSFYDREMVGQVMTRMTTDTDSFSSLLQNGLLQAAANVLTFTGVLVAMAVMNIELTGVAALVLIPFVLATTLFRRLSRSSYVQAREKISDVNAGLQETLAGVRESQAFGQQNRRHSEFKRLTRGYLDARMKSQRLISAYFPFLEFLSDLGAALVLGAGYFLIARNELTAGELIAFVLYLGLFFSPIQQLSGVFDDWQQARVSMTRINDLLAEPDLTPTAAEPIHPGRLTGRIVLADLWFRYPGMDTDVLRGVDLVVEPGETVALIGETGAGKSTVVKMLARFYDPDRGSCTIDGVDLRKLDPQEFRRQLGYVPQEAFLFPGTIRDNIAYGRPDATDAEVEAAARAIGAHEFVAKLPGGYLHEIGERGGSLSAGQRQLLCLARAQLVDPALLLLDEATANLDLATESVVSAAMSTLARRRTTILVAHRLQTARSADRIVVMDAGRVVAVGTHEQLLADSDHYARLWEAFAVTPASRPA</sequence>
<dbReference type="InterPro" id="IPR003593">
    <property type="entry name" value="AAA+_ATPase"/>
</dbReference>
<dbReference type="SMART" id="SM00382">
    <property type="entry name" value="AAA"/>
    <property type="match status" value="2"/>
</dbReference>
<feature type="domain" description="ABC transporter" evidence="11">
    <location>
        <begin position="962"/>
        <end position="1197"/>
    </location>
</feature>
<evidence type="ECO:0000256" key="4">
    <source>
        <dbReference type="ARBA" id="ARBA00022692"/>
    </source>
</evidence>
<reference evidence="13 14" key="1">
    <citation type="submission" date="2020-08" db="EMBL/GenBank/DDBJ databases">
        <title>Sequencing the genomes of 1000 actinobacteria strains.</title>
        <authorList>
            <person name="Klenk H.-P."/>
        </authorList>
    </citation>
    <scope>NUCLEOTIDE SEQUENCE [LARGE SCALE GENOMIC DNA]</scope>
    <source>
        <strain evidence="13 14">DSM 43851</strain>
    </source>
</reference>
<evidence type="ECO:0000256" key="8">
    <source>
        <dbReference type="ARBA" id="ARBA00023136"/>
    </source>
</evidence>
<keyword evidence="7 10" id="KW-1133">Transmembrane helix</keyword>
<evidence type="ECO:0000259" key="11">
    <source>
        <dbReference type="PROSITE" id="PS50893"/>
    </source>
</evidence>
<dbReference type="InterPro" id="IPR017871">
    <property type="entry name" value="ABC_transporter-like_CS"/>
</dbReference>
<keyword evidence="4 10" id="KW-0812">Transmembrane</keyword>
<keyword evidence="2" id="KW-0813">Transport</keyword>
<dbReference type="InterPro" id="IPR027417">
    <property type="entry name" value="P-loop_NTPase"/>
</dbReference>
<feature type="transmembrane region" description="Helical" evidence="10">
    <location>
        <begin position="761"/>
        <end position="781"/>
    </location>
</feature>
<keyword evidence="3" id="KW-1003">Cell membrane</keyword>
<keyword evidence="8 10" id="KW-0472">Membrane</keyword>
<feature type="domain" description="ABC transporter" evidence="11">
    <location>
        <begin position="335"/>
        <end position="569"/>
    </location>
</feature>
<dbReference type="InterPro" id="IPR011527">
    <property type="entry name" value="ABC1_TM_dom"/>
</dbReference>
<evidence type="ECO:0000256" key="7">
    <source>
        <dbReference type="ARBA" id="ARBA00022989"/>
    </source>
</evidence>
<feature type="transmembrane region" description="Helical" evidence="10">
    <location>
        <begin position="644"/>
        <end position="662"/>
    </location>
</feature>
<dbReference type="GO" id="GO:0005886">
    <property type="term" value="C:plasma membrane"/>
    <property type="evidence" value="ECO:0007669"/>
    <property type="project" value="UniProtKB-SubCell"/>
</dbReference>
<dbReference type="SUPFAM" id="SSF90123">
    <property type="entry name" value="ABC transporter transmembrane region"/>
    <property type="match status" value="2"/>
</dbReference>
<protein>
    <submittedName>
        <fullName evidence="13">ATP-binding cassette subfamily B protein</fullName>
    </submittedName>
</protein>
<evidence type="ECO:0000256" key="2">
    <source>
        <dbReference type="ARBA" id="ARBA00022448"/>
    </source>
</evidence>
<feature type="transmembrane region" description="Helical" evidence="10">
    <location>
        <begin position="869"/>
        <end position="890"/>
    </location>
</feature>
<dbReference type="GO" id="GO:0005524">
    <property type="term" value="F:ATP binding"/>
    <property type="evidence" value="ECO:0007669"/>
    <property type="project" value="UniProtKB-KW"/>
</dbReference>
<dbReference type="Pfam" id="PF00005">
    <property type="entry name" value="ABC_tran"/>
    <property type="match status" value="2"/>
</dbReference>